<protein>
    <submittedName>
        <fullName evidence="3">Uncharacterized protein (TIGR00369 family)</fullName>
    </submittedName>
</protein>
<dbReference type="GO" id="GO:0016289">
    <property type="term" value="F:acyl-CoA hydrolase activity"/>
    <property type="evidence" value="ECO:0007669"/>
    <property type="project" value="TreeGrafter"/>
</dbReference>
<dbReference type="Gene3D" id="3.10.129.10">
    <property type="entry name" value="Hotdog Thioesterase"/>
    <property type="match status" value="1"/>
</dbReference>
<gene>
    <name evidence="3" type="ORF">FB381_1760</name>
</gene>
<comment type="caution">
    <text evidence="3">The sequence shown here is derived from an EMBL/GenBank/DDBJ whole genome shotgun (WGS) entry which is preliminary data.</text>
</comment>
<dbReference type="InterPro" id="IPR052723">
    <property type="entry name" value="Acyl-CoA_thioesterase_PaaI"/>
</dbReference>
<dbReference type="AlphaFoldDB" id="A0A543A5J6"/>
<dbReference type="PANTHER" id="PTHR42856:SF1">
    <property type="entry name" value="ACYL-COENZYME A THIOESTERASE PAAI"/>
    <property type="match status" value="1"/>
</dbReference>
<organism evidence="3 4">
    <name type="scientific">Nocardioides albertanoniae</name>
    <dbReference type="NCBI Taxonomy" id="1175486"/>
    <lineage>
        <taxon>Bacteria</taxon>
        <taxon>Bacillati</taxon>
        <taxon>Actinomycetota</taxon>
        <taxon>Actinomycetes</taxon>
        <taxon>Propionibacteriales</taxon>
        <taxon>Nocardioidaceae</taxon>
        <taxon>Nocardioides</taxon>
    </lineage>
</organism>
<evidence type="ECO:0000313" key="4">
    <source>
        <dbReference type="Proteomes" id="UP000320209"/>
    </source>
</evidence>
<keyword evidence="1" id="KW-0378">Hydrolase</keyword>
<dbReference type="Proteomes" id="UP000320209">
    <property type="component" value="Unassembled WGS sequence"/>
</dbReference>
<keyword evidence="4" id="KW-1185">Reference proteome</keyword>
<dbReference type="Pfam" id="PF03061">
    <property type="entry name" value="4HBT"/>
    <property type="match status" value="1"/>
</dbReference>
<evidence type="ECO:0000256" key="1">
    <source>
        <dbReference type="ARBA" id="ARBA00022801"/>
    </source>
</evidence>
<dbReference type="InterPro" id="IPR003736">
    <property type="entry name" value="PAAI_dom"/>
</dbReference>
<evidence type="ECO:0000313" key="3">
    <source>
        <dbReference type="EMBL" id="TQL67872.1"/>
    </source>
</evidence>
<name>A0A543A5J6_9ACTN</name>
<reference evidence="3 4" key="1">
    <citation type="submission" date="2019-06" db="EMBL/GenBank/DDBJ databases">
        <title>Sequencing the genomes of 1000 actinobacteria strains.</title>
        <authorList>
            <person name="Klenk H.-P."/>
        </authorList>
    </citation>
    <scope>NUCLEOTIDE SEQUENCE [LARGE SCALE GENOMIC DNA]</scope>
    <source>
        <strain evidence="3 4">DSM 25218</strain>
    </source>
</reference>
<dbReference type="PANTHER" id="PTHR42856">
    <property type="entry name" value="ACYL-COENZYME A THIOESTERASE PAAI"/>
    <property type="match status" value="1"/>
</dbReference>
<dbReference type="RefSeq" id="WP_141779924.1">
    <property type="nucleotide sequence ID" value="NZ_VFOV01000001.1"/>
</dbReference>
<dbReference type="OrthoDB" id="8525891at2"/>
<dbReference type="InterPro" id="IPR006683">
    <property type="entry name" value="Thioestr_dom"/>
</dbReference>
<proteinExistence type="predicted"/>
<dbReference type="EMBL" id="VFOV01000001">
    <property type="protein sequence ID" value="TQL67872.1"/>
    <property type="molecule type" value="Genomic_DNA"/>
</dbReference>
<dbReference type="CDD" id="cd03443">
    <property type="entry name" value="PaaI_thioesterase"/>
    <property type="match status" value="1"/>
</dbReference>
<dbReference type="InterPro" id="IPR029069">
    <property type="entry name" value="HotDog_dom_sf"/>
</dbReference>
<dbReference type="NCBIfam" id="TIGR00369">
    <property type="entry name" value="unchar_dom_1"/>
    <property type="match status" value="1"/>
</dbReference>
<dbReference type="SUPFAM" id="SSF54637">
    <property type="entry name" value="Thioesterase/thiol ester dehydrase-isomerase"/>
    <property type="match status" value="1"/>
</dbReference>
<accession>A0A543A5J6</accession>
<sequence>MAETPAVTASEAEAILASQPFSRLIGVEVGEVGYGHATLRIPLREELLQQFGTVHGGVLSYAADNSLAFAAGTVLGPNVLTRGFSVDFLRPSNGDHLRAYAEVVNHTSRNALTRCEIFTVGTDGSEALVAAAQGSIARVDR</sequence>
<feature type="domain" description="Thioesterase" evidence="2">
    <location>
        <begin position="51"/>
        <end position="120"/>
    </location>
</feature>
<evidence type="ECO:0000259" key="2">
    <source>
        <dbReference type="Pfam" id="PF03061"/>
    </source>
</evidence>